<dbReference type="InterPro" id="IPR001387">
    <property type="entry name" value="Cro/C1-type_HTH"/>
</dbReference>
<reference evidence="3" key="1">
    <citation type="journal article" date="2019" name="Int. J. Syst. Evol. Microbiol.">
        <title>The Global Catalogue of Microorganisms (GCM) 10K type strain sequencing project: providing services to taxonomists for standard genome sequencing and annotation.</title>
        <authorList>
            <consortium name="The Broad Institute Genomics Platform"/>
            <consortium name="The Broad Institute Genome Sequencing Center for Infectious Disease"/>
            <person name="Wu L."/>
            <person name="Ma J."/>
        </authorList>
    </citation>
    <scope>NUCLEOTIDE SEQUENCE [LARGE SCALE GENOMIC DNA]</scope>
    <source>
        <strain evidence="3">JCM 19125</strain>
    </source>
</reference>
<gene>
    <name evidence="2" type="ORF">GCM10025789_02540</name>
</gene>
<evidence type="ECO:0000259" key="1">
    <source>
        <dbReference type="PROSITE" id="PS50943"/>
    </source>
</evidence>
<evidence type="ECO:0000313" key="3">
    <source>
        <dbReference type="Proteomes" id="UP001501521"/>
    </source>
</evidence>
<dbReference type="PROSITE" id="PS50943">
    <property type="entry name" value="HTH_CROC1"/>
    <property type="match status" value="1"/>
</dbReference>
<organism evidence="2 3">
    <name type="scientific">Tessaracoccus lubricantis</name>
    <dbReference type="NCBI Taxonomy" id="545543"/>
    <lineage>
        <taxon>Bacteria</taxon>
        <taxon>Bacillati</taxon>
        <taxon>Actinomycetota</taxon>
        <taxon>Actinomycetes</taxon>
        <taxon>Propionibacteriales</taxon>
        <taxon>Propionibacteriaceae</taxon>
        <taxon>Tessaracoccus</taxon>
    </lineage>
</organism>
<feature type="domain" description="HTH cro/C1-type" evidence="1">
    <location>
        <begin position="21"/>
        <end position="80"/>
    </location>
</feature>
<proteinExistence type="predicted"/>
<keyword evidence="3" id="KW-1185">Reference proteome</keyword>
<comment type="caution">
    <text evidence="2">The sequence shown here is derived from an EMBL/GenBank/DDBJ whole genome shotgun (WGS) entry which is preliminary data.</text>
</comment>
<dbReference type="SUPFAM" id="SSF47413">
    <property type="entry name" value="lambda repressor-like DNA-binding domains"/>
    <property type="match status" value="1"/>
</dbReference>
<evidence type="ECO:0000313" key="2">
    <source>
        <dbReference type="EMBL" id="GAA4889605.1"/>
    </source>
</evidence>
<accession>A0ABP9EXS8</accession>
<dbReference type="Gene3D" id="1.10.260.40">
    <property type="entry name" value="lambda repressor-like DNA-binding domains"/>
    <property type="match status" value="1"/>
</dbReference>
<dbReference type="InterPro" id="IPR010982">
    <property type="entry name" value="Lambda_DNA-bd_dom_sf"/>
</dbReference>
<dbReference type="SMART" id="SM00530">
    <property type="entry name" value="HTH_XRE"/>
    <property type="match status" value="1"/>
</dbReference>
<name>A0ABP9EXS8_9ACTN</name>
<dbReference type="CDD" id="cd00093">
    <property type="entry name" value="HTH_XRE"/>
    <property type="match status" value="1"/>
</dbReference>
<sequence length="129" mass="13883">MGMENIEQFADRVTRGIAARIREVRESQGMSQQAVADALTARGYEFSRLMVTKTESAGRPITVADLAGFAVVFGVPVTDFFNTPTDTLRATVDNHLLDLQATAVALEELQATITARTAQLNARRAALGG</sequence>
<dbReference type="Proteomes" id="UP001501521">
    <property type="component" value="Unassembled WGS sequence"/>
</dbReference>
<dbReference type="EMBL" id="BAABLV010000005">
    <property type="protein sequence ID" value="GAA4889605.1"/>
    <property type="molecule type" value="Genomic_DNA"/>
</dbReference>
<protein>
    <recommendedName>
        <fullName evidence="1">HTH cro/C1-type domain-containing protein</fullName>
    </recommendedName>
</protein>